<dbReference type="Pfam" id="PF02784">
    <property type="entry name" value="Orn_Arg_deC_N"/>
    <property type="match status" value="1"/>
</dbReference>
<dbReference type="GO" id="GO:0008836">
    <property type="term" value="F:diaminopimelate decarboxylase activity"/>
    <property type="evidence" value="ECO:0007669"/>
    <property type="project" value="TreeGrafter"/>
</dbReference>
<feature type="domain" description="Orn/DAP/Arg decarboxylase 2 N-terminal" evidence="3">
    <location>
        <begin position="47"/>
        <end position="226"/>
    </location>
</feature>
<dbReference type="InterPro" id="IPR029066">
    <property type="entry name" value="PLP-binding_barrel"/>
</dbReference>
<protein>
    <recommendedName>
        <fullName evidence="3">Orn/DAP/Arg decarboxylase 2 N-terminal domain-containing protein</fullName>
    </recommendedName>
</protein>
<dbReference type="PROSITE" id="PS00879">
    <property type="entry name" value="ODR_DC_2_2"/>
    <property type="match status" value="1"/>
</dbReference>
<evidence type="ECO:0000259" key="3">
    <source>
        <dbReference type="Pfam" id="PF02784"/>
    </source>
</evidence>
<evidence type="ECO:0000256" key="2">
    <source>
        <dbReference type="ARBA" id="ARBA00022898"/>
    </source>
</evidence>
<dbReference type="InterPro" id="IPR022657">
    <property type="entry name" value="De-COase2_CS"/>
</dbReference>
<dbReference type="Proteomes" id="UP000188235">
    <property type="component" value="Chromosome"/>
</dbReference>
<dbReference type="PANTHER" id="PTHR43727:SF2">
    <property type="entry name" value="GROUP IV DECARBOXYLASE"/>
    <property type="match status" value="1"/>
</dbReference>
<reference evidence="4 5" key="1">
    <citation type="journal article" date="2008" name="Int. J. Syst. Evol. Microbiol.">
        <title>Tessaracoccus flavescens sp. nov., isolated from marine sediment.</title>
        <authorList>
            <person name="Lee D.W."/>
            <person name="Lee S.D."/>
        </authorList>
    </citation>
    <scope>NUCLEOTIDE SEQUENCE [LARGE SCALE GENOMIC DNA]</scope>
    <source>
        <strain evidence="4 5">SST-39T</strain>
    </source>
</reference>
<dbReference type="InterPro" id="IPR009006">
    <property type="entry name" value="Ala_racemase/Decarboxylase_C"/>
</dbReference>
<accession>A0A1Q2D2H8</accession>
<name>A0A1Q2D2H8_9ACTN</name>
<comment type="cofactor">
    <cofactor evidence="1">
        <name>pyridoxal 5'-phosphate</name>
        <dbReference type="ChEBI" id="CHEBI:597326"/>
    </cofactor>
</comment>
<dbReference type="Gene3D" id="2.40.37.10">
    <property type="entry name" value="Lyase, Ornithine Decarboxylase, Chain A, domain 1"/>
    <property type="match status" value="1"/>
</dbReference>
<gene>
    <name evidence="4" type="ORF">BW733_12400</name>
</gene>
<dbReference type="GO" id="GO:0009089">
    <property type="term" value="P:lysine biosynthetic process via diaminopimelate"/>
    <property type="evidence" value="ECO:0007669"/>
    <property type="project" value="TreeGrafter"/>
</dbReference>
<dbReference type="EMBL" id="CP019607">
    <property type="protein sequence ID" value="AQP52609.1"/>
    <property type="molecule type" value="Genomic_DNA"/>
</dbReference>
<dbReference type="STRING" id="399497.BW733_12400"/>
<keyword evidence="5" id="KW-1185">Reference proteome</keyword>
<evidence type="ECO:0000313" key="5">
    <source>
        <dbReference type="Proteomes" id="UP000188235"/>
    </source>
</evidence>
<dbReference type="SUPFAM" id="SSF51419">
    <property type="entry name" value="PLP-binding barrel"/>
    <property type="match status" value="1"/>
</dbReference>
<dbReference type="AlphaFoldDB" id="A0A1Q2D2H8"/>
<dbReference type="SUPFAM" id="SSF50621">
    <property type="entry name" value="Alanine racemase C-terminal domain-like"/>
    <property type="match status" value="1"/>
</dbReference>
<organism evidence="4 5">
    <name type="scientific">Tessaracoccus flavescens</name>
    <dbReference type="NCBI Taxonomy" id="399497"/>
    <lineage>
        <taxon>Bacteria</taxon>
        <taxon>Bacillati</taxon>
        <taxon>Actinomycetota</taxon>
        <taxon>Actinomycetes</taxon>
        <taxon>Propionibacteriales</taxon>
        <taxon>Propionibacteriaceae</taxon>
        <taxon>Tessaracoccus</taxon>
    </lineage>
</organism>
<keyword evidence="2" id="KW-0663">Pyridoxal phosphate</keyword>
<evidence type="ECO:0000256" key="1">
    <source>
        <dbReference type="ARBA" id="ARBA00001933"/>
    </source>
</evidence>
<dbReference type="Gene3D" id="3.20.20.10">
    <property type="entry name" value="Alanine racemase"/>
    <property type="match status" value="1"/>
</dbReference>
<sequence>MEDVLADPTLCRGLLREHGSPVNLHDFSPLARNASELVEAAGSRGLTCRVFVARKANKSLGLVDAAMAAGHGIDVASLRELTQCLDRGVAPDALIVSAAVKSDELLRTALTAGVVVSLDNRDELDDVFRLAEAPAAVALRMAAADPRIPDSRFGQTADAWVAALGSAHGPGQGVEVCGVHFHLNGYSAQERAVALREACSLVDRLRELGHRVSFIDMGGGVPMSYLRSGSQWRQFWHALDADSDGRLTWRGDRLGLVDPDSERPSPALYPYWQEIVRGEWLGSILDDELDGRTVAAELVERGLELRCEPGRSVLDGCGMTLASVAFTKTSRDGEPLVGLHMNRTQLRSTSADVLLDPRLVRDPDADTPRQVDDAFLVGAYCIEEELLLRRRLSFPQGVSRNDTVAFLNTGGYLMHILESASHQLPLARNLVHTGEGWRLDDIDAG</sequence>
<dbReference type="InterPro" id="IPR022644">
    <property type="entry name" value="De-COase2_N"/>
</dbReference>
<evidence type="ECO:0000313" key="4">
    <source>
        <dbReference type="EMBL" id="AQP52609.1"/>
    </source>
</evidence>
<dbReference type="PANTHER" id="PTHR43727">
    <property type="entry name" value="DIAMINOPIMELATE DECARBOXYLASE"/>
    <property type="match status" value="1"/>
</dbReference>
<proteinExistence type="predicted"/>
<dbReference type="KEGG" id="tfa:BW733_12400"/>